<comment type="caution">
    <text evidence="2">The sequence shown here is derived from an EMBL/GenBank/DDBJ whole genome shotgun (WGS) entry which is preliminary data.</text>
</comment>
<evidence type="ECO:0000313" key="2">
    <source>
        <dbReference type="EMBL" id="CAF1691557.1"/>
    </source>
</evidence>
<dbReference type="Proteomes" id="UP000663828">
    <property type="component" value="Unassembled WGS sequence"/>
</dbReference>
<evidence type="ECO:0000313" key="3">
    <source>
        <dbReference type="Proteomes" id="UP000663828"/>
    </source>
</evidence>
<evidence type="ECO:0000256" key="1">
    <source>
        <dbReference type="SAM" id="MobiDB-lite"/>
    </source>
</evidence>
<feature type="non-terminal residue" evidence="2">
    <location>
        <position position="1"/>
    </location>
</feature>
<gene>
    <name evidence="2" type="ORF">XAT740_LOCUS64246</name>
</gene>
<protein>
    <submittedName>
        <fullName evidence="2">Uncharacterized protein</fullName>
    </submittedName>
</protein>
<keyword evidence="3" id="KW-1185">Reference proteome</keyword>
<feature type="compositionally biased region" description="Polar residues" evidence="1">
    <location>
        <begin position="33"/>
        <end position="50"/>
    </location>
</feature>
<accession>A0A816HQS4</accession>
<proteinExistence type="predicted"/>
<reference evidence="2" key="1">
    <citation type="submission" date="2021-02" db="EMBL/GenBank/DDBJ databases">
        <authorList>
            <person name="Nowell W R."/>
        </authorList>
    </citation>
    <scope>NUCLEOTIDE SEQUENCE</scope>
</reference>
<dbReference type="AlphaFoldDB" id="A0A816HQS4"/>
<dbReference type="EMBL" id="CAJNOR010021774">
    <property type="protein sequence ID" value="CAF1691557.1"/>
    <property type="molecule type" value="Genomic_DNA"/>
</dbReference>
<name>A0A816HQS4_ADIRI</name>
<organism evidence="2 3">
    <name type="scientific">Adineta ricciae</name>
    <name type="common">Rotifer</name>
    <dbReference type="NCBI Taxonomy" id="249248"/>
    <lineage>
        <taxon>Eukaryota</taxon>
        <taxon>Metazoa</taxon>
        <taxon>Spiralia</taxon>
        <taxon>Gnathifera</taxon>
        <taxon>Rotifera</taxon>
        <taxon>Eurotatoria</taxon>
        <taxon>Bdelloidea</taxon>
        <taxon>Adinetida</taxon>
        <taxon>Adinetidae</taxon>
        <taxon>Adineta</taxon>
    </lineage>
</organism>
<sequence>LPQQEEQDTTYLSPVIHQAPDEVPGFDRPAFDRNQNPAQQQPLDNPLSNL</sequence>
<feature type="region of interest" description="Disordered" evidence="1">
    <location>
        <begin position="1"/>
        <end position="50"/>
    </location>
</feature>